<dbReference type="Gene3D" id="3.30.70.3040">
    <property type="match status" value="1"/>
</dbReference>
<dbReference type="InterPro" id="IPR040690">
    <property type="entry name" value="FtsX_ECD"/>
</dbReference>
<name>A0A7Z0WL22_9PSEU</name>
<gene>
    <name evidence="2" type="ORF">BLA60_19345</name>
</gene>
<sequence>MTKRVVLLVVGALLVGAGALVATLRITGGQDPPPAEARTTPTTSATVGEDDVICLIIGGEFQVRIYFADDDADATMSRAAERLRADPRVQEVATETRAQAYERFTELFSEQDPELVALTGPEDMSATVDVAPVEGVTTAELAQALETELTVYSKIEERACRTR</sequence>
<evidence type="ECO:0000313" key="3">
    <source>
        <dbReference type="Proteomes" id="UP000185696"/>
    </source>
</evidence>
<proteinExistence type="predicted"/>
<accession>A0A7Z0WL22</accession>
<keyword evidence="3" id="KW-1185">Reference proteome</keyword>
<dbReference type="RefSeq" id="WP_075134327.1">
    <property type="nucleotide sequence ID" value="NZ_MSIF01000009.1"/>
</dbReference>
<dbReference type="Proteomes" id="UP000185696">
    <property type="component" value="Unassembled WGS sequence"/>
</dbReference>
<feature type="domain" description="FtsX extracellular" evidence="1">
    <location>
        <begin position="62"/>
        <end position="147"/>
    </location>
</feature>
<reference evidence="2 3" key="1">
    <citation type="submission" date="2016-12" db="EMBL/GenBank/DDBJ databases">
        <title>The draft genome sequence of Actinophytocola xinjiangensis.</title>
        <authorList>
            <person name="Wang W."/>
            <person name="Yuan L."/>
        </authorList>
    </citation>
    <scope>NUCLEOTIDE SEQUENCE [LARGE SCALE GENOMIC DNA]</scope>
    <source>
        <strain evidence="2 3">CGMCC 4.4663</strain>
    </source>
</reference>
<organism evidence="2 3">
    <name type="scientific">Actinophytocola xinjiangensis</name>
    <dbReference type="NCBI Taxonomy" id="485602"/>
    <lineage>
        <taxon>Bacteria</taxon>
        <taxon>Bacillati</taxon>
        <taxon>Actinomycetota</taxon>
        <taxon>Actinomycetes</taxon>
        <taxon>Pseudonocardiales</taxon>
        <taxon>Pseudonocardiaceae</taxon>
    </lineage>
</organism>
<dbReference type="Pfam" id="PF18075">
    <property type="entry name" value="FtsX_ECD"/>
    <property type="match status" value="1"/>
</dbReference>
<evidence type="ECO:0000313" key="2">
    <source>
        <dbReference type="EMBL" id="OLF09334.1"/>
    </source>
</evidence>
<dbReference type="AlphaFoldDB" id="A0A7Z0WL22"/>
<protein>
    <recommendedName>
        <fullName evidence="1">FtsX extracellular domain-containing protein</fullName>
    </recommendedName>
</protein>
<evidence type="ECO:0000259" key="1">
    <source>
        <dbReference type="Pfam" id="PF18075"/>
    </source>
</evidence>
<dbReference type="EMBL" id="MSIF01000009">
    <property type="protein sequence ID" value="OLF09334.1"/>
    <property type="molecule type" value="Genomic_DNA"/>
</dbReference>
<comment type="caution">
    <text evidence="2">The sequence shown here is derived from an EMBL/GenBank/DDBJ whole genome shotgun (WGS) entry which is preliminary data.</text>
</comment>